<dbReference type="SUPFAM" id="SSF50249">
    <property type="entry name" value="Nucleic acid-binding proteins"/>
    <property type="match status" value="1"/>
</dbReference>
<gene>
    <name evidence="3" type="ORF">A4X09_0g3364</name>
</gene>
<evidence type="ECO:0000313" key="4">
    <source>
        <dbReference type="Proteomes" id="UP000078113"/>
    </source>
</evidence>
<feature type="region of interest" description="Disordered" evidence="1">
    <location>
        <begin position="223"/>
        <end position="242"/>
    </location>
</feature>
<dbReference type="GO" id="GO:0003723">
    <property type="term" value="F:RNA binding"/>
    <property type="evidence" value="ECO:0007669"/>
    <property type="project" value="InterPro"/>
</dbReference>
<evidence type="ECO:0000256" key="1">
    <source>
        <dbReference type="SAM" id="MobiDB-lite"/>
    </source>
</evidence>
<dbReference type="EMBL" id="LWDG02000118">
    <property type="protein sequence ID" value="KAE8268971.1"/>
    <property type="molecule type" value="Genomic_DNA"/>
</dbReference>
<feature type="region of interest" description="Disordered" evidence="1">
    <location>
        <begin position="309"/>
        <end position="348"/>
    </location>
</feature>
<dbReference type="GO" id="GO:0006402">
    <property type="term" value="P:mRNA catabolic process"/>
    <property type="evidence" value="ECO:0007669"/>
    <property type="project" value="TreeGrafter"/>
</dbReference>
<dbReference type="InterPro" id="IPR050180">
    <property type="entry name" value="RNR_Ribonuclease"/>
</dbReference>
<organism evidence="3 4">
    <name type="scientific">Tilletia walkeri</name>
    <dbReference type="NCBI Taxonomy" id="117179"/>
    <lineage>
        <taxon>Eukaryota</taxon>
        <taxon>Fungi</taxon>
        <taxon>Dikarya</taxon>
        <taxon>Basidiomycota</taxon>
        <taxon>Ustilaginomycotina</taxon>
        <taxon>Exobasidiomycetes</taxon>
        <taxon>Tilletiales</taxon>
        <taxon>Tilletiaceae</taxon>
        <taxon>Tilletia</taxon>
    </lineage>
</organism>
<feature type="region of interest" description="Disordered" evidence="1">
    <location>
        <begin position="617"/>
        <end position="647"/>
    </location>
</feature>
<reference evidence="3" key="2">
    <citation type="journal article" date="2019" name="IMA Fungus">
        <title>Genome sequencing and comparison of five Tilletia species to identify candidate genes for the detection of regulated species infecting wheat.</title>
        <authorList>
            <person name="Nguyen H.D.T."/>
            <person name="Sultana T."/>
            <person name="Kesanakurti P."/>
            <person name="Hambleton S."/>
        </authorList>
    </citation>
    <scope>NUCLEOTIDE SEQUENCE</scope>
    <source>
        <strain evidence="3">DAOMC 236422</strain>
    </source>
</reference>
<evidence type="ECO:0000313" key="3">
    <source>
        <dbReference type="EMBL" id="KAE8268971.1"/>
    </source>
</evidence>
<comment type="caution">
    <text evidence="3">The sequence shown here is derived from an EMBL/GenBank/DDBJ whole genome shotgun (WGS) entry which is preliminary data.</text>
</comment>
<dbReference type="Pfam" id="PF00773">
    <property type="entry name" value="RNB"/>
    <property type="match status" value="1"/>
</dbReference>
<reference evidence="3" key="1">
    <citation type="submission" date="2016-04" db="EMBL/GenBank/DDBJ databases">
        <authorList>
            <person name="Nguyen H.D."/>
            <person name="Samba Siva P."/>
            <person name="Cullis J."/>
            <person name="Levesque C.A."/>
            <person name="Hambleton S."/>
        </authorList>
    </citation>
    <scope>NUCLEOTIDE SEQUENCE</scope>
    <source>
        <strain evidence="3">DAOMC 236422</strain>
    </source>
</reference>
<accession>A0A8X7NBI0</accession>
<protein>
    <recommendedName>
        <fullName evidence="2">RNB domain-containing protein</fullName>
    </recommendedName>
</protein>
<dbReference type="PANTHER" id="PTHR23355:SF65">
    <property type="entry name" value="EXORIBONUCLEASE CYT-4, PUTATIVE (AFU_ORTHOLOGUE AFUA_7G01550)-RELATED"/>
    <property type="match status" value="1"/>
</dbReference>
<dbReference type="GO" id="GO:0000175">
    <property type="term" value="F:3'-5'-RNA exonuclease activity"/>
    <property type="evidence" value="ECO:0007669"/>
    <property type="project" value="TreeGrafter"/>
</dbReference>
<dbReference type="Proteomes" id="UP000078113">
    <property type="component" value="Unassembled WGS sequence"/>
</dbReference>
<feature type="compositionally biased region" description="Low complexity" evidence="1">
    <location>
        <begin position="223"/>
        <end position="239"/>
    </location>
</feature>
<evidence type="ECO:0000259" key="2">
    <source>
        <dbReference type="SMART" id="SM00955"/>
    </source>
</evidence>
<sequence length="1154" mass="128073">MASSKALLPIASRATSLSAAAARAQTRSLQTSAAAALDRRQQQSHSNTPGHRAPYGKKNSNFNRPRRDRDVGARGWGNPRPVSLAFTEKQLVRFRETQDDRDLDAQARKNAVAAQYESASRQLDLKTGFHLDSRGLEALNVDQGVLSTFQPGDFVEIRRSFQTFLAVILPFPENIRADRRLWICALSSTGSVEVYREADVMFRLPGLVSSLLAEKAGAVEGEISLGGESESDSPGGEPWETSRIDRDILEARSFVLSRLRSMKLRRDDEIRRLLPAFQREFLVEHRDPRSFDRKGKRVATTDVADLKSVTTSEAAQRLDELSPSPSSSPVEHNTYSSSGPSSGKRRDFEGKQMLSSSTSPITLFATHTLLMAHPEHFVADVLHHRSSHLFTRRANGERQSWIQVQQWLAAEQQSLMTTSNVPKTQIPASSDSSESPIEAFCHRARLIKTRREQMLADLQPQIPTVVGSPQAIPMPHMDTAGTSASEYFEWTKEDQIILRFLKSALGSRRTIQTDLFISTAMTIIKRAGGVPKLPPLEYSGNIDTVKYTQDQFQKLSADRADAAMKMARSLGLDTPNNLRPGPDLSSALVTKFLIDIGVVPPWFNLQANDVTLRSVTSAGLPSSTSESSDGSSTSSQKYTTLTPDAEAVQPRDFDELPVFVIDDAGAHELDDGISIQATSEPNDWWVHIHVADPTAILNPEDPLSMQAYRQYSTIYFPERQYPLLPDQALMDQVDMGSFRRRTASSHQLQRALTFSAKINDQTGTVSEYKVAPSLLRNLKVCTYQQVQNLFDGSNDEPGLFSEDDQSRLRTLRKISTVLGERRFQDGAFSTTALRPDVKVSPKPLPGQIEDLTRPHVFAGFPQIDLQLLKPSGQAPGSTSDTMVGELMVLAGRVLGAWAQEHGVPVPYRGQRFTEEQTAAQSQKMLQDTVNKHRDPVSGLVDAGAIMRLMSVLPKTVLSVEPLGHMAMAIHLRSSPSSNGDVLGRSGYVQCTSPLRRYGDLMVHWQIRAALAAMARGKSPTANLPWQRESMQAELGRLLQQGSWHRDISRASTMFWTCLHISRLLKLKAEGREDEIREQDRKFLEPAPATCTFEVLRLLKGADGDTIVLAHGLGVQADCEWSPFETRPQLGQSIMVKPIYVKFAGLRSRIVVRRV</sequence>
<dbReference type="AlphaFoldDB" id="A0A8X7NBI0"/>
<feature type="region of interest" description="Disordered" evidence="1">
    <location>
        <begin position="30"/>
        <end position="81"/>
    </location>
</feature>
<proteinExistence type="predicted"/>
<feature type="compositionally biased region" description="Polar residues" evidence="1">
    <location>
        <begin position="330"/>
        <end position="341"/>
    </location>
</feature>
<dbReference type="InterPro" id="IPR012340">
    <property type="entry name" value="NA-bd_OB-fold"/>
</dbReference>
<dbReference type="GO" id="GO:0000932">
    <property type="term" value="C:P-body"/>
    <property type="evidence" value="ECO:0007669"/>
    <property type="project" value="TreeGrafter"/>
</dbReference>
<dbReference type="InterPro" id="IPR001900">
    <property type="entry name" value="RNase_II/R"/>
</dbReference>
<dbReference type="SMART" id="SM00955">
    <property type="entry name" value="RNB"/>
    <property type="match status" value="1"/>
</dbReference>
<feature type="domain" description="RNB" evidence="2">
    <location>
        <begin position="650"/>
        <end position="1012"/>
    </location>
</feature>
<dbReference type="PANTHER" id="PTHR23355">
    <property type="entry name" value="RIBONUCLEASE"/>
    <property type="match status" value="1"/>
</dbReference>
<feature type="compositionally biased region" description="Low complexity" evidence="1">
    <location>
        <begin position="622"/>
        <end position="635"/>
    </location>
</feature>
<keyword evidence="4" id="KW-1185">Reference proteome</keyword>
<name>A0A8X7NBI0_9BASI</name>